<dbReference type="PANTHER" id="PTHR32305:SF15">
    <property type="entry name" value="PROTEIN RHSA-RELATED"/>
    <property type="match status" value="1"/>
</dbReference>
<dbReference type="Proteomes" id="UP000199603">
    <property type="component" value="Unassembled WGS sequence"/>
</dbReference>
<keyword evidence="2" id="KW-1185">Reference proteome</keyword>
<dbReference type="EMBL" id="FNAG01000021">
    <property type="protein sequence ID" value="SDE11072.1"/>
    <property type="molecule type" value="Genomic_DNA"/>
</dbReference>
<organism evidence="1 2">
    <name type="scientific">Aquimonas voraii</name>
    <dbReference type="NCBI Taxonomy" id="265719"/>
    <lineage>
        <taxon>Bacteria</taxon>
        <taxon>Pseudomonadati</taxon>
        <taxon>Pseudomonadota</taxon>
        <taxon>Gammaproteobacteria</taxon>
        <taxon>Lysobacterales</taxon>
        <taxon>Lysobacteraceae</taxon>
        <taxon>Aquimonas</taxon>
    </lineage>
</organism>
<sequence length="1395" mass="150939">MSRAPVLLGTLEEGFSATTNVQVHERLSLSFSLFCYEDGYGNLTRGFTDVRDPASGFTERLHFTTTTSAFDNGNPLLSTQPWRLGRMTQSSVEKRLRPQSTTPQVSVRKAHFTYDLASQAKTGQLLSERAEVNGTHATRTLYTLDDYGNHVAAYVCSDQEWDGSTLTDAECRDPTRVRMRPTQANGEPTAAVHRYSRTEFDSRGRYPVRTYAPFFVPTATNEMLERVTEQVLARNVFGQATHTRDTNGRNVYARFGAMGRAFATELQGGGTAVTRLRLCGGSVSCPVETVYRQHTSPNDGPQQWSYHDRLGRAVVTVSESFEAGNPDRNFSAICAFSDVKARPSLVSVPFFLSAQTGAEPSFSGAGSNPCEASSTRYEEKRFDLIGRPTADVAADGSGTQFAYSGQTIEQTNARLQRSWVVRNVLGQVVREVQADPVNPTLQGMAVTHEYDAEGQLRFTRRNAGAGEILHERRYDLFGRLERSLDPDRGEERFSYNAAGEVIRRVDAGGQVVEQHYDAQGRLWKREAGSPRPPEPPGGSVIFASGFELPGTVQVRQVDTWQFDVAANGLGQIAIEERETPGEPVFRRVFAYDSLGRTQDVTTLIQGVSRSASTAYDSLGRVWRQTDATGGVLEQVHTPRGFVEQLRNGNNLGQVYNRVLQVNPRGQVTRERRGDSAAMEVTRHYDALRGWLTSIDSGSGQSLQKLRYQFDVLGRLEWRDDQRLNQRETFGYDELNRLRTAHVQLSGMNSLQTMNLTYDALGNLCSKNGTLYTYAGRSGCAGSAGVATASPHAVTAIGGRVIHYHSQGHMRFKTGATTAQDRYTEFNGLEQLVLAMVGSVLSPTAELQLDYAPGGDRYLRRDRTSAGLTTTRIWGNVEEVIRPNGTVETRRYLAGAAIETKQGSSFNLGTSELRYLFTDHLGSLDVIANASGGVIERLSFDAHGRRRQVSDWTSSVPPAASTITPRGFTGHEHLDAYGLIHMNGRVYDPELGRFLQADPMLDVGIQGLNRYSYVLNNPLSLTDPSGYSSFGEFLRVVVAVAITVWTGGAASTLWAGGFYGQAFAVAAAGGFAAGAIQSGTLKGGLQGAFTAAAFFGVGSYFESAKWAKSANDATKLSAIGRTAKIVAHGVTGGVLSDVQGGKFAHGFVAAGFSEAAGPLTESMPTQMGRGVAHALIGGSASKLSGGKFSNGAVTAAMGFAFNSLIHSSGFEGADGNLNLTAEEYLEAVADGLWSRAETIPGFDRQSEVNEAGRRAAAKPILSANVEADPRFAEFVRATSRATARARLAPGVQGEKFLALAIRNNEVVVLRVGVLLGLGGDVTSFVRGAGAIAHVHPQGIVQRPGPGDNSPPRSGIPNFMIGQTGAAIWEIGIVNNIDMQRRITSSGAGEWRRFTGK</sequence>
<reference evidence="1 2" key="1">
    <citation type="submission" date="2016-10" db="EMBL/GenBank/DDBJ databases">
        <authorList>
            <person name="de Groot N.N."/>
        </authorList>
    </citation>
    <scope>NUCLEOTIDE SEQUENCE [LARGE SCALE GENOMIC DNA]</scope>
    <source>
        <strain evidence="1 2">DSM 16957</strain>
    </source>
</reference>
<proteinExistence type="predicted"/>
<dbReference type="STRING" id="265719.SAMN04488509_1211"/>
<evidence type="ECO:0000313" key="2">
    <source>
        <dbReference type="Proteomes" id="UP000199603"/>
    </source>
</evidence>
<dbReference type="PANTHER" id="PTHR32305">
    <property type="match status" value="1"/>
</dbReference>
<evidence type="ECO:0000313" key="1">
    <source>
        <dbReference type="EMBL" id="SDE11072.1"/>
    </source>
</evidence>
<dbReference type="InterPro" id="IPR022385">
    <property type="entry name" value="Rhs_assc_core"/>
</dbReference>
<dbReference type="NCBIfam" id="TIGR03696">
    <property type="entry name" value="Rhs_assc_core"/>
    <property type="match status" value="1"/>
</dbReference>
<gene>
    <name evidence="1" type="ORF">SAMN04488509_1211</name>
</gene>
<dbReference type="NCBIfam" id="TIGR01643">
    <property type="entry name" value="YD_repeat_2x"/>
    <property type="match status" value="1"/>
</dbReference>
<accession>A0A1G7A8C3</accession>
<dbReference type="Pfam" id="PF05593">
    <property type="entry name" value="RHS_repeat"/>
    <property type="match status" value="1"/>
</dbReference>
<dbReference type="InterPro" id="IPR031325">
    <property type="entry name" value="RHS_repeat"/>
</dbReference>
<dbReference type="InterPro" id="IPR006530">
    <property type="entry name" value="YD"/>
</dbReference>
<dbReference type="Gene3D" id="2.180.10.10">
    <property type="entry name" value="RHS repeat-associated core"/>
    <property type="match status" value="1"/>
</dbReference>
<name>A0A1G7A8C3_9GAMM</name>
<dbReference type="InterPro" id="IPR050708">
    <property type="entry name" value="T6SS_VgrG/RHS"/>
</dbReference>
<protein>
    <submittedName>
        <fullName evidence="1">RHS repeat-associated core domain-containing protein</fullName>
    </submittedName>
</protein>